<sequence length="98" mass="10612">MNAIARKSAAVAVRSARSSQKQQKRNIVDWMTNYPDKVMQTKKIQMKGGTNLGEMNPTWLKQPGDAIPLAFGAALVGYGAITCGISHYRMATGKGKLS</sequence>
<organism evidence="3 4">
    <name type="scientific">Chaetoceros tenuissimus</name>
    <dbReference type="NCBI Taxonomy" id="426638"/>
    <lineage>
        <taxon>Eukaryota</taxon>
        <taxon>Sar</taxon>
        <taxon>Stramenopiles</taxon>
        <taxon>Ochrophyta</taxon>
        <taxon>Bacillariophyta</taxon>
        <taxon>Coscinodiscophyceae</taxon>
        <taxon>Chaetocerotophycidae</taxon>
        <taxon>Chaetocerotales</taxon>
        <taxon>Chaetocerotaceae</taxon>
        <taxon>Chaetoceros</taxon>
    </lineage>
</organism>
<keyword evidence="2" id="KW-1133">Transmembrane helix</keyword>
<feature type="compositionally biased region" description="Low complexity" evidence="1">
    <location>
        <begin position="8"/>
        <end position="19"/>
    </location>
</feature>
<dbReference type="Proteomes" id="UP001054902">
    <property type="component" value="Unassembled WGS sequence"/>
</dbReference>
<protein>
    <submittedName>
        <fullName evidence="3">Uncharacterized protein</fullName>
    </submittedName>
</protein>
<evidence type="ECO:0000313" key="4">
    <source>
        <dbReference type="Proteomes" id="UP001054902"/>
    </source>
</evidence>
<gene>
    <name evidence="3" type="ORF">CTEN210_15246</name>
</gene>
<name>A0AAD3D8I7_9STRA</name>
<evidence type="ECO:0000313" key="3">
    <source>
        <dbReference type="EMBL" id="GFH58770.1"/>
    </source>
</evidence>
<reference evidence="3 4" key="1">
    <citation type="journal article" date="2021" name="Sci. Rep.">
        <title>The genome of the diatom Chaetoceros tenuissimus carries an ancient integrated fragment of an extant virus.</title>
        <authorList>
            <person name="Hongo Y."/>
            <person name="Kimura K."/>
            <person name="Takaki Y."/>
            <person name="Yoshida Y."/>
            <person name="Baba S."/>
            <person name="Kobayashi G."/>
            <person name="Nagasaki K."/>
            <person name="Hano T."/>
            <person name="Tomaru Y."/>
        </authorList>
    </citation>
    <scope>NUCLEOTIDE SEQUENCE [LARGE SCALE GENOMIC DNA]</scope>
    <source>
        <strain evidence="3 4">NIES-3715</strain>
    </source>
</reference>
<proteinExistence type="predicted"/>
<evidence type="ECO:0000256" key="2">
    <source>
        <dbReference type="SAM" id="Phobius"/>
    </source>
</evidence>
<dbReference type="AlphaFoldDB" id="A0AAD3D8I7"/>
<feature type="region of interest" description="Disordered" evidence="1">
    <location>
        <begin position="1"/>
        <end position="24"/>
    </location>
</feature>
<dbReference type="EMBL" id="BLLK01000062">
    <property type="protein sequence ID" value="GFH58770.1"/>
    <property type="molecule type" value="Genomic_DNA"/>
</dbReference>
<keyword evidence="2" id="KW-0812">Transmembrane</keyword>
<evidence type="ECO:0000256" key="1">
    <source>
        <dbReference type="SAM" id="MobiDB-lite"/>
    </source>
</evidence>
<feature type="transmembrane region" description="Helical" evidence="2">
    <location>
        <begin position="66"/>
        <end position="88"/>
    </location>
</feature>
<keyword evidence="2" id="KW-0472">Membrane</keyword>
<accession>A0AAD3D8I7</accession>
<comment type="caution">
    <text evidence="3">The sequence shown here is derived from an EMBL/GenBank/DDBJ whole genome shotgun (WGS) entry which is preliminary data.</text>
</comment>
<keyword evidence="4" id="KW-1185">Reference proteome</keyword>